<keyword evidence="7" id="KW-0723">Serine/threonine-protein kinase</keyword>
<dbReference type="InterPro" id="IPR050915">
    <property type="entry name" value="MAP_kinase_kinase"/>
</dbReference>
<dbReference type="PANTHER" id="PTHR47448">
    <property type="entry name" value="DUAL SPECIFICITY MITOGEN-ACTIVATED PROTEIN KINASE KINASE DSOR1-LIKE PROTEIN"/>
    <property type="match status" value="1"/>
</dbReference>
<dbReference type="PROSITE" id="PS00108">
    <property type="entry name" value="PROTEIN_KINASE_ST"/>
    <property type="match status" value="1"/>
</dbReference>
<sequence>MATGPASKSKRNVGSSASLHRNNVPTRLDIPTTALTPSSSAPSSLSPLVVPAQASNGQMLTNELKTAICASASGRITPQPFESDSSGFSRDDVLPLDDDSTKINSAHLQELEKLGEGSGGTVTKVYNTATKVLMAKKKINVDPNIHKQLLREIRFISKCHSPNIVTYYGAHMEDDNSSISILMEFCEGGSLDVIYKHVNQRQGTIGEPILGKIGESVLKGLVYLYEQHIIHRDIKPSNILVTRLGEIKICDFGVSGYLESSSVNTFLGTSYYMAPERIKGQKYKVSADVWSLGLTIMEVAQNKFPYPTVAPIELVAHIVNLPAPVLGDDYEWSSELRDFLNVCLEKDGEIRPTPKQMLDHPFIQKSSSREVPLRKWIKEVWEWDD</sequence>
<evidence type="ECO:0000256" key="5">
    <source>
        <dbReference type="ARBA" id="ARBA00038035"/>
    </source>
</evidence>
<dbReference type="InterPro" id="IPR000719">
    <property type="entry name" value="Prot_kinase_dom"/>
</dbReference>
<dbReference type="AlphaFoldDB" id="A0A9N9I479"/>
<reference evidence="10" key="1">
    <citation type="submission" date="2021-06" db="EMBL/GenBank/DDBJ databases">
        <authorList>
            <person name="Kallberg Y."/>
            <person name="Tangrot J."/>
            <person name="Rosling A."/>
        </authorList>
    </citation>
    <scope>NUCLEOTIDE SEQUENCE</scope>
    <source>
        <strain evidence="10">FL966</strain>
    </source>
</reference>
<dbReference type="Gene3D" id="3.30.200.20">
    <property type="entry name" value="Phosphorylase Kinase, domain 1"/>
    <property type="match status" value="1"/>
</dbReference>
<dbReference type="GO" id="GO:0000165">
    <property type="term" value="P:MAPK cascade"/>
    <property type="evidence" value="ECO:0007669"/>
    <property type="project" value="UniProtKB-ARBA"/>
</dbReference>
<evidence type="ECO:0000256" key="8">
    <source>
        <dbReference type="SAM" id="MobiDB-lite"/>
    </source>
</evidence>
<evidence type="ECO:0000256" key="4">
    <source>
        <dbReference type="ARBA" id="ARBA00022840"/>
    </source>
</evidence>
<feature type="region of interest" description="Disordered" evidence="8">
    <location>
        <begin position="1"/>
        <end position="47"/>
    </location>
</feature>
<feature type="domain" description="Protein kinase" evidence="9">
    <location>
        <begin position="108"/>
        <end position="363"/>
    </location>
</feature>
<dbReference type="InterPro" id="IPR011009">
    <property type="entry name" value="Kinase-like_dom_sf"/>
</dbReference>
<keyword evidence="2 6" id="KW-0547">Nucleotide-binding</keyword>
<dbReference type="SMART" id="SM00220">
    <property type="entry name" value="S_TKc"/>
    <property type="match status" value="1"/>
</dbReference>
<dbReference type="InterPro" id="IPR017441">
    <property type="entry name" value="Protein_kinase_ATP_BS"/>
</dbReference>
<dbReference type="PROSITE" id="PS50011">
    <property type="entry name" value="PROTEIN_KINASE_DOM"/>
    <property type="match status" value="1"/>
</dbReference>
<dbReference type="EMBL" id="CAJVQA010012688">
    <property type="protein sequence ID" value="CAG8718759.1"/>
    <property type="molecule type" value="Genomic_DNA"/>
</dbReference>
<organism evidence="10 11">
    <name type="scientific">Cetraspora pellucida</name>
    <dbReference type="NCBI Taxonomy" id="1433469"/>
    <lineage>
        <taxon>Eukaryota</taxon>
        <taxon>Fungi</taxon>
        <taxon>Fungi incertae sedis</taxon>
        <taxon>Mucoromycota</taxon>
        <taxon>Glomeromycotina</taxon>
        <taxon>Glomeromycetes</taxon>
        <taxon>Diversisporales</taxon>
        <taxon>Gigasporaceae</taxon>
        <taxon>Cetraspora</taxon>
    </lineage>
</organism>
<feature type="compositionally biased region" description="Polar residues" evidence="8">
    <location>
        <begin position="12"/>
        <end position="25"/>
    </location>
</feature>
<dbReference type="OrthoDB" id="10252354at2759"/>
<comment type="caution">
    <text evidence="10">The sequence shown here is derived from an EMBL/GenBank/DDBJ whole genome shotgun (WGS) entry which is preliminary data.</text>
</comment>
<feature type="compositionally biased region" description="Low complexity" evidence="8">
    <location>
        <begin position="31"/>
        <end position="47"/>
    </location>
</feature>
<evidence type="ECO:0000256" key="7">
    <source>
        <dbReference type="RuleBase" id="RU000304"/>
    </source>
</evidence>
<dbReference type="FunFam" id="1.10.510.10:FF:000263">
    <property type="entry name" value="MAP kinase skh1/pek1"/>
    <property type="match status" value="1"/>
</dbReference>
<dbReference type="PANTHER" id="PTHR47448:SF5">
    <property type="entry name" value="MITOGEN-ACTIVATED PROTEIN KINASE KINAE MKK2"/>
    <property type="match status" value="1"/>
</dbReference>
<evidence type="ECO:0000256" key="2">
    <source>
        <dbReference type="ARBA" id="ARBA00022741"/>
    </source>
</evidence>
<evidence type="ECO:0000256" key="1">
    <source>
        <dbReference type="ARBA" id="ARBA00022679"/>
    </source>
</evidence>
<protein>
    <submittedName>
        <fullName evidence="10">15969_t:CDS:1</fullName>
    </submittedName>
</protein>
<dbReference type="GO" id="GO:0005524">
    <property type="term" value="F:ATP binding"/>
    <property type="evidence" value="ECO:0007669"/>
    <property type="project" value="UniProtKB-UniRule"/>
</dbReference>
<dbReference type="PROSITE" id="PS00107">
    <property type="entry name" value="PROTEIN_KINASE_ATP"/>
    <property type="match status" value="1"/>
</dbReference>
<feature type="binding site" evidence="6">
    <location>
        <position position="137"/>
    </location>
    <ligand>
        <name>ATP</name>
        <dbReference type="ChEBI" id="CHEBI:30616"/>
    </ligand>
</feature>
<dbReference type="Pfam" id="PF00069">
    <property type="entry name" value="Pkinase"/>
    <property type="match status" value="1"/>
</dbReference>
<evidence type="ECO:0000259" key="9">
    <source>
        <dbReference type="PROSITE" id="PS50011"/>
    </source>
</evidence>
<name>A0A9N9I479_9GLOM</name>
<evidence type="ECO:0000313" key="10">
    <source>
        <dbReference type="EMBL" id="CAG8718759.1"/>
    </source>
</evidence>
<keyword evidence="11" id="KW-1185">Reference proteome</keyword>
<keyword evidence="1" id="KW-0808">Transferase</keyword>
<comment type="similarity">
    <text evidence="5">Belongs to the protein kinase superfamily. STE Ser/Thr protein kinase family. MAP kinase kinase subfamily.</text>
</comment>
<evidence type="ECO:0000313" key="11">
    <source>
        <dbReference type="Proteomes" id="UP000789759"/>
    </source>
</evidence>
<dbReference type="SUPFAM" id="SSF56112">
    <property type="entry name" value="Protein kinase-like (PK-like)"/>
    <property type="match status" value="1"/>
</dbReference>
<dbReference type="GO" id="GO:0004674">
    <property type="term" value="F:protein serine/threonine kinase activity"/>
    <property type="evidence" value="ECO:0007669"/>
    <property type="project" value="UniProtKB-KW"/>
</dbReference>
<accession>A0A9N9I479</accession>
<gene>
    <name evidence="10" type="ORF">CPELLU_LOCUS12759</name>
</gene>
<evidence type="ECO:0000256" key="3">
    <source>
        <dbReference type="ARBA" id="ARBA00022777"/>
    </source>
</evidence>
<dbReference type="Gene3D" id="1.10.510.10">
    <property type="entry name" value="Transferase(Phosphotransferase) domain 1"/>
    <property type="match status" value="1"/>
</dbReference>
<keyword evidence="4 6" id="KW-0067">ATP-binding</keyword>
<dbReference type="InterPro" id="IPR008271">
    <property type="entry name" value="Ser/Thr_kinase_AS"/>
</dbReference>
<dbReference type="Proteomes" id="UP000789759">
    <property type="component" value="Unassembled WGS sequence"/>
</dbReference>
<proteinExistence type="inferred from homology"/>
<keyword evidence="3" id="KW-0418">Kinase</keyword>
<evidence type="ECO:0000256" key="6">
    <source>
        <dbReference type="PROSITE-ProRule" id="PRU10141"/>
    </source>
</evidence>